<keyword evidence="4" id="KW-1185">Reference proteome</keyword>
<name>A0ABW3E553_9ACTN</name>
<evidence type="ECO:0000313" key="3">
    <source>
        <dbReference type="EMBL" id="MFD0891285.1"/>
    </source>
</evidence>
<dbReference type="PANTHER" id="PTHR43668:SF2">
    <property type="entry name" value="ALLANTOINASE"/>
    <property type="match status" value="1"/>
</dbReference>
<dbReference type="InterPro" id="IPR032466">
    <property type="entry name" value="Metal_Hydrolase"/>
</dbReference>
<dbReference type="Pfam" id="PF12890">
    <property type="entry name" value="DHOase"/>
    <property type="match status" value="1"/>
</dbReference>
<dbReference type="EMBL" id="JBHTHX010003048">
    <property type="protein sequence ID" value="MFD0891285.1"/>
    <property type="molecule type" value="Genomic_DNA"/>
</dbReference>
<protein>
    <submittedName>
        <fullName evidence="3">Dihydroorotase</fullName>
    </submittedName>
</protein>
<accession>A0ABW3E553</accession>
<gene>
    <name evidence="3" type="ORF">ACFQ08_42625</name>
</gene>
<evidence type="ECO:0000256" key="1">
    <source>
        <dbReference type="ARBA" id="ARBA00022975"/>
    </source>
</evidence>
<dbReference type="PANTHER" id="PTHR43668">
    <property type="entry name" value="ALLANTOINASE"/>
    <property type="match status" value="1"/>
</dbReference>
<dbReference type="InterPro" id="IPR011059">
    <property type="entry name" value="Metal-dep_hydrolase_composite"/>
</dbReference>
<keyword evidence="1" id="KW-0665">Pyrimidine biosynthesis</keyword>
<dbReference type="InterPro" id="IPR024403">
    <property type="entry name" value="DHOase_cat"/>
</dbReference>
<organism evidence="3 4">
    <name type="scientific">Streptosporangium algeriense</name>
    <dbReference type="NCBI Taxonomy" id="1682748"/>
    <lineage>
        <taxon>Bacteria</taxon>
        <taxon>Bacillati</taxon>
        <taxon>Actinomycetota</taxon>
        <taxon>Actinomycetes</taxon>
        <taxon>Streptosporangiales</taxon>
        <taxon>Streptosporangiaceae</taxon>
        <taxon>Streptosporangium</taxon>
    </lineage>
</organism>
<feature type="non-terminal residue" evidence="3">
    <location>
        <position position="75"/>
    </location>
</feature>
<feature type="domain" description="Dihydroorotase catalytic" evidence="2">
    <location>
        <begin position="45"/>
        <end position="75"/>
    </location>
</feature>
<dbReference type="Gene3D" id="3.20.20.140">
    <property type="entry name" value="Metal-dependent hydrolases"/>
    <property type="match status" value="1"/>
</dbReference>
<dbReference type="SUPFAM" id="SSF51556">
    <property type="entry name" value="Metallo-dependent hydrolases"/>
    <property type="match status" value="1"/>
</dbReference>
<sequence length="75" mass="7878">MKTIVIRGARILGGEPADILIRDGVFAEIGQDLSGDETVDATGLIALPGLVDLHTHLREPGREDAETVESGTRAA</sequence>
<dbReference type="SUPFAM" id="SSF51338">
    <property type="entry name" value="Composite domain of metallo-dependent hydrolases"/>
    <property type="match status" value="1"/>
</dbReference>
<proteinExistence type="predicted"/>
<reference evidence="4" key="1">
    <citation type="journal article" date="2019" name="Int. J. Syst. Evol. Microbiol.">
        <title>The Global Catalogue of Microorganisms (GCM) 10K type strain sequencing project: providing services to taxonomists for standard genome sequencing and annotation.</title>
        <authorList>
            <consortium name="The Broad Institute Genomics Platform"/>
            <consortium name="The Broad Institute Genome Sequencing Center for Infectious Disease"/>
            <person name="Wu L."/>
            <person name="Ma J."/>
        </authorList>
    </citation>
    <scope>NUCLEOTIDE SEQUENCE [LARGE SCALE GENOMIC DNA]</scope>
    <source>
        <strain evidence="4">CCUG 62974</strain>
    </source>
</reference>
<evidence type="ECO:0000313" key="4">
    <source>
        <dbReference type="Proteomes" id="UP001597024"/>
    </source>
</evidence>
<dbReference type="InterPro" id="IPR050138">
    <property type="entry name" value="DHOase/Allantoinase_Hydrolase"/>
</dbReference>
<comment type="caution">
    <text evidence="3">The sequence shown here is derived from an EMBL/GenBank/DDBJ whole genome shotgun (WGS) entry which is preliminary data.</text>
</comment>
<dbReference type="Proteomes" id="UP001597024">
    <property type="component" value="Unassembled WGS sequence"/>
</dbReference>
<evidence type="ECO:0000259" key="2">
    <source>
        <dbReference type="Pfam" id="PF12890"/>
    </source>
</evidence>